<protein>
    <submittedName>
        <fullName evidence="1">Uncharacterized protein</fullName>
    </submittedName>
</protein>
<dbReference type="EMBL" id="QJRO01000009">
    <property type="protein sequence ID" value="PYB80597.1"/>
    <property type="molecule type" value="Genomic_DNA"/>
</dbReference>
<name>A0A2V4IH45_9PSED</name>
<dbReference type="AlphaFoldDB" id="A0A2V4IH45"/>
<evidence type="ECO:0000313" key="1">
    <source>
        <dbReference type="EMBL" id="PYB80597.1"/>
    </source>
</evidence>
<evidence type="ECO:0000313" key="2">
    <source>
        <dbReference type="Proteomes" id="UP000247620"/>
    </source>
</evidence>
<organism evidence="1 2">
    <name type="scientific">Pseudomonas soli</name>
    <dbReference type="NCBI Taxonomy" id="1306993"/>
    <lineage>
        <taxon>Bacteria</taxon>
        <taxon>Pseudomonadati</taxon>
        <taxon>Pseudomonadota</taxon>
        <taxon>Gammaproteobacteria</taxon>
        <taxon>Pseudomonadales</taxon>
        <taxon>Pseudomonadaceae</taxon>
        <taxon>Pseudomonas</taxon>
    </lineage>
</organism>
<reference evidence="1 2" key="1">
    <citation type="submission" date="2018-06" db="EMBL/GenBank/DDBJ databases">
        <title>Pseudomonas diversity within urban Lake Michigan freshwaters.</title>
        <authorList>
            <person name="Batrich M."/>
            <person name="Hatzopoulos T."/>
            <person name="Putonti C."/>
        </authorList>
    </citation>
    <scope>NUCLEOTIDE SEQUENCE [LARGE SCALE GENOMIC DNA]</scope>
    <source>
        <strain evidence="1 2">LBp-160603</strain>
    </source>
</reference>
<dbReference type="Proteomes" id="UP000247620">
    <property type="component" value="Unassembled WGS sequence"/>
</dbReference>
<comment type="caution">
    <text evidence="1">The sequence shown here is derived from an EMBL/GenBank/DDBJ whole genome shotgun (WGS) entry which is preliminary data.</text>
</comment>
<gene>
    <name evidence="1" type="ORF">DMX07_15540</name>
</gene>
<sequence>MIEPCFEIDTAVVVDRLVHSHLYHLCFTFPYSAPRGCTGYHLCAPHSLKAAPRGPARLAHFE</sequence>
<proteinExistence type="predicted"/>
<accession>A0A2V4IH45</accession>